<organism evidence="1 2">
    <name type="scientific">Eleginops maclovinus</name>
    <name type="common">Patagonian blennie</name>
    <name type="synonym">Eleginus maclovinus</name>
    <dbReference type="NCBI Taxonomy" id="56733"/>
    <lineage>
        <taxon>Eukaryota</taxon>
        <taxon>Metazoa</taxon>
        <taxon>Chordata</taxon>
        <taxon>Craniata</taxon>
        <taxon>Vertebrata</taxon>
        <taxon>Euteleostomi</taxon>
        <taxon>Actinopterygii</taxon>
        <taxon>Neopterygii</taxon>
        <taxon>Teleostei</taxon>
        <taxon>Neoteleostei</taxon>
        <taxon>Acanthomorphata</taxon>
        <taxon>Eupercaria</taxon>
        <taxon>Perciformes</taxon>
        <taxon>Notothenioidei</taxon>
        <taxon>Eleginopidae</taxon>
        <taxon>Eleginops</taxon>
    </lineage>
</organism>
<gene>
    <name evidence="1" type="ORF">PBY51_021123</name>
</gene>
<keyword evidence="2" id="KW-1185">Reference proteome</keyword>
<accession>A0AAN8AGZ8</accession>
<sequence length="79" mass="8687">MSDVSGDRRGQCPAVPCHRKKLSLVRVSKSSLECSGHQGRDSDSHCNGKEREKDGESLIITLCPHHPPSFITAHATHRN</sequence>
<reference evidence="1 2" key="1">
    <citation type="journal article" date="2023" name="Genes (Basel)">
        <title>Chromosome-Level Genome Assembly and Circadian Gene Repertoire of the Patagonia Blennie Eleginops maclovinus-The Closest Ancestral Proxy of Antarctic Cryonotothenioids.</title>
        <authorList>
            <person name="Cheng C.C."/>
            <person name="Rivera-Colon A.G."/>
            <person name="Minhas B.F."/>
            <person name="Wilson L."/>
            <person name="Rayamajhi N."/>
            <person name="Vargas-Chacoff L."/>
            <person name="Catchen J.M."/>
        </authorList>
    </citation>
    <scope>NUCLEOTIDE SEQUENCE [LARGE SCALE GENOMIC DNA]</scope>
    <source>
        <strain evidence="1">JMC-PN-2008</strain>
    </source>
</reference>
<reference evidence="1 2" key="2">
    <citation type="journal article" date="2023" name="Mol. Biol. Evol.">
        <title>Genomics of Secondarily Temperate Adaptation in the Only Non-Antarctic Icefish.</title>
        <authorList>
            <person name="Rivera-Colon A.G."/>
            <person name="Rayamajhi N."/>
            <person name="Minhas B.F."/>
            <person name="Madrigal G."/>
            <person name="Bilyk K.T."/>
            <person name="Yoon V."/>
            <person name="Hune M."/>
            <person name="Gregory S."/>
            <person name="Cheng C.H.C."/>
            <person name="Catchen J.M."/>
        </authorList>
    </citation>
    <scope>NUCLEOTIDE SEQUENCE [LARGE SCALE GENOMIC DNA]</scope>
    <source>
        <strain evidence="1">JMC-PN-2008</strain>
    </source>
</reference>
<comment type="caution">
    <text evidence="1">The sequence shown here is derived from an EMBL/GenBank/DDBJ whole genome shotgun (WGS) entry which is preliminary data.</text>
</comment>
<dbReference type="EMBL" id="JAUZQC010000014">
    <property type="protein sequence ID" value="KAK5859573.1"/>
    <property type="molecule type" value="Genomic_DNA"/>
</dbReference>
<protein>
    <submittedName>
        <fullName evidence="1">Uncharacterized protein</fullName>
    </submittedName>
</protein>
<dbReference type="AlphaFoldDB" id="A0AAN8AGZ8"/>
<name>A0AAN8AGZ8_ELEMC</name>
<evidence type="ECO:0000313" key="2">
    <source>
        <dbReference type="Proteomes" id="UP001346869"/>
    </source>
</evidence>
<proteinExistence type="predicted"/>
<evidence type="ECO:0000313" key="1">
    <source>
        <dbReference type="EMBL" id="KAK5859573.1"/>
    </source>
</evidence>
<dbReference type="Proteomes" id="UP001346869">
    <property type="component" value="Unassembled WGS sequence"/>
</dbReference>